<dbReference type="OrthoDB" id="8595425at2"/>
<evidence type="ECO:0000259" key="2">
    <source>
        <dbReference type="Pfam" id="PF10400"/>
    </source>
</evidence>
<dbReference type="RefSeq" id="WP_115993442.1">
    <property type="nucleotide sequence ID" value="NZ_QRDY01000007.1"/>
</dbReference>
<dbReference type="Pfam" id="PF03551">
    <property type="entry name" value="PadR"/>
    <property type="match status" value="1"/>
</dbReference>
<dbReference type="SUPFAM" id="SSF46785">
    <property type="entry name" value="Winged helix' DNA-binding domain"/>
    <property type="match status" value="1"/>
</dbReference>
<gene>
    <name evidence="4" type="ORF">DFP95_107237</name>
</gene>
<dbReference type="InterPro" id="IPR005149">
    <property type="entry name" value="Tscrpt_reg_PadR_N"/>
</dbReference>
<dbReference type="InterPro" id="IPR018309">
    <property type="entry name" value="Tscrpt_reg_PadR_C"/>
</dbReference>
<dbReference type="InterPro" id="IPR036388">
    <property type="entry name" value="WH-like_DNA-bd_sf"/>
</dbReference>
<evidence type="ECO:0000313" key="4">
    <source>
        <dbReference type="EMBL" id="RED59398.1"/>
    </source>
</evidence>
<reference evidence="4 5" key="1">
    <citation type="submission" date="2018-07" db="EMBL/GenBank/DDBJ databases">
        <title>Genomic Encyclopedia of Type Strains, Phase III (KMG-III): the genomes of soil and plant-associated and newly described type strains.</title>
        <authorList>
            <person name="Whitman W."/>
        </authorList>
    </citation>
    <scope>NUCLEOTIDE SEQUENCE [LARGE SCALE GENOMIC DNA]</scope>
    <source>
        <strain evidence="4 5">CECT 8236</strain>
    </source>
</reference>
<dbReference type="InterPro" id="IPR036390">
    <property type="entry name" value="WH_DNA-bd_sf"/>
</dbReference>
<organism evidence="4 5">
    <name type="scientific">Cohnella lupini</name>
    <dbReference type="NCBI Taxonomy" id="1294267"/>
    <lineage>
        <taxon>Bacteria</taxon>
        <taxon>Bacillati</taxon>
        <taxon>Bacillota</taxon>
        <taxon>Bacilli</taxon>
        <taxon>Bacillales</taxon>
        <taxon>Paenibacillaceae</taxon>
        <taxon>Cohnella</taxon>
    </lineage>
</organism>
<dbReference type="Proteomes" id="UP000256869">
    <property type="component" value="Unassembled WGS sequence"/>
</dbReference>
<dbReference type="Pfam" id="PF13788">
    <property type="entry name" value="DUF4180"/>
    <property type="match status" value="1"/>
</dbReference>
<dbReference type="GO" id="GO:0003677">
    <property type="term" value="F:DNA binding"/>
    <property type="evidence" value="ECO:0007669"/>
    <property type="project" value="UniProtKB-KW"/>
</dbReference>
<dbReference type="PANTHER" id="PTHR43252:SF6">
    <property type="entry name" value="NEGATIVE TRANSCRIPTION REGULATOR PADR"/>
    <property type="match status" value="1"/>
</dbReference>
<protein>
    <submittedName>
        <fullName evidence="4">DNA-binding PadR family transcriptional regulator</fullName>
    </submittedName>
</protein>
<dbReference type="AlphaFoldDB" id="A0A3D9ICA2"/>
<dbReference type="Gene3D" id="1.10.10.10">
    <property type="entry name" value="Winged helix-like DNA-binding domain superfamily/Winged helix DNA-binding domain"/>
    <property type="match status" value="1"/>
</dbReference>
<dbReference type="PANTHER" id="PTHR43252">
    <property type="entry name" value="TRANSCRIPTIONAL REGULATOR YQJI"/>
    <property type="match status" value="1"/>
</dbReference>
<dbReference type="Pfam" id="PF10400">
    <property type="entry name" value="Vir_act_alpha_C"/>
    <property type="match status" value="1"/>
</dbReference>
<evidence type="ECO:0000259" key="1">
    <source>
        <dbReference type="Pfam" id="PF03551"/>
    </source>
</evidence>
<feature type="domain" description="Transcription regulator PadR C-terminal" evidence="2">
    <location>
        <begin position="92"/>
        <end position="175"/>
    </location>
</feature>
<evidence type="ECO:0000313" key="5">
    <source>
        <dbReference type="Proteomes" id="UP000256869"/>
    </source>
</evidence>
<comment type="caution">
    <text evidence="4">The sequence shown here is derived from an EMBL/GenBank/DDBJ whole genome shotgun (WGS) entry which is preliminary data.</text>
</comment>
<sequence length="305" mass="35741">MSIQLAILGILSWKSSTGYDLKKIFEDSSFMYWSGNNNQIYKALMNMETEDFVASEVVHQDNSPSKKIYTITEDGLKELKKWLMSSPEAPEIKKTFLVQLAWSDLLSNQELSEALSKYESEVRLQLIMQNEKYRRALHTPNRSTRESLIWEMISENITSTYNNELNWVRETRRKLFENEVVEEEEKMNYQIREIESKKYIEFISATEPLSTENDALDLVALCWEHETTALMIHYTALSEDFFKLKTKLAGDMIQKFTNYGIKVAAIIPQETSQKGRFKEMATETNKGNHFRLYVSKEEAEEWLLK</sequence>
<dbReference type="EMBL" id="QRDY01000007">
    <property type="protein sequence ID" value="RED59398.1"/>
    <property type="molecule type" value="Genomic_DNA"/>
</dbReference>
<accession>A0A3D9ICA2</accession>
<keyword evidence="4" id="KW-0238">DNA-binding</keyword>
<feature type="domain" description="Transcription regulator PadR N-terminal" evidence="1">
    <location>
        <begin position="7"/>
        <end position="81"/>
    </location>
</feature>
<name>A0A3D9ICA2_9BACL</name>
<proteinExistence type="predicted"/>
<feature type="domain" description="DUF4180" evidence="3">
    <location>
        <begin position="196"/>
        <end position="303"/>
    </location>
</feature>
<keyword evidence="5" id="KW-1185">Reference proteome</keyword>
<dbReference type="InterPro" id="IPR025438">
    <property type="entry name" value="DUF4180"/>
</dbReference>
<evidence type="ECO:0000259" key="3">
    <source>
        <dbReference type="Pfam" id="PF13788"/>
    </source>
</evidence>